<evidence type="ECO:0000256" key="14">
    <source>
        <dbReference type="ARBA" id="ARBA00022786"/>
    </source>
</evidence>
<accession>A0A8X7XI49</accession>
<keyword evidence="16 20" id="KW-1133">Transmembrane helix</keyword>
<dbReference type="GO" id="GO:0010008">
    <property type="term" value="C:endosome membrane"/>
    <property type="evidence" value="ECO:0007669"/>
    <property type="project" value="UniProtKB-SubCell"/>
</dbReference>
<evidence type="ECO:0000256" key="20">
    <source>
        <dbReference type="SAM" id="Phobius"/>
    </source>
</evidence>
<dbReference type="EMBL" id="JAATIS010001241">
    <property type="protein sequence ID" value="KAG2466562.1"/>
    <property type="molecule type" value="Genomic_DNA"/>
</dbReference>
<keyword evidence="11" id="KW-0479">Metal-binding</keyword>
<keyword evidence="18 20" id="KW-0472">Membrane</keyword>
<evidence type="ECO:0000256" key="2">
    <source>
        <dbReference type="ARBA" id="ARBA00004167"/>
    </source>
</evidence>
<keyword evidence="15" id="KW-0862">Zinc</keyword>
<dbReference type="EC" id="2.3.2.27" evidence="7"/>
<keyword evidence="14" id="KW-0833">Ubl conjugation pathway</keyword>
<evidence type="ECO:0000313" key="22">
    <source>
        <dbReference type="EMBL" id="KAG2466562.1"/>
    </source>
</evidence>
<organism evidence="22 23">
    <name type="scientific">Polypterus senegalus</name>
    <name type="common">Senegal bichir</name>
    <dbReference type="NCBI Taxonomy" id="55291"/>
    <lineage>
        <taxon>Eukaryota</taxon>
        <taxon>Metazoa</taxon>
        <taxon>Chordata</taxon>
        <taxon>Craniata</taxon>
        <taxon>Vertebrata</taxon>
        <taxon>Euteleostomi</taxon>
        <taxon>Actinopterygii</taxon>
        <taxon>Polypteriformes</taxon>
        <taxon>Polypteridae</taxon>
        <taxon>Polypterus</taxon>
    </lineage>
</organism>
<evidence type="ECO:0000256" key="12">
    <source>
        <dbReference type="ARBA" id="ARBA00022753"/>
    </source>
</evidence>
<dbReference type="InterPro" id="IPR011016">
    <property type="entry name" value="Znf_RING-CH"/>
</dbReference>
<dbReference type="InterPro" id="IPR026533">
    <property type="entry name" value="NTPase/PRRC1"/>
</dbReference>
<keyword evidence="10 20" id="KW-0812">Transmembrane</keyword>
<dbReference type="GO" id="GO:0005794">
    <property type="term" value="C:Golgi apparatus"/>
    <property type="evidence" value="ECO:0007669"/>
    <property type="project" value="UniProtKB-SubCell"/>
</dbReference>
<evidence type="ECO:0000256" key="19">
    <source>
        <dbReference type="SAM" id="MobiDB-lite"/>
    </source>
</evidence>
<keyword evidence="9" id="KW-0808">Transferase</keyword>
<dbReference type="SUPFAM" id="SSF52972">
    <property type="entry name" value="ITPase-like"/>
    <property type="match status" value="1"/>
</dbReference>
<dbReference type="Gene3D" id="3.30.40.10">
    <property type="entry name" value="Zinc/RING finger domain, C3HC4 (zinc finger)"/>
    <property type="match status" value="1"/>
</dbReference>
<evidence type="ECO:0000256" key="3">
    <source>
        <dbReference type="ARBA" id="ARBA00004337"/>
    </source>
</evidence>
<comment type="pathway">
    <text evidence="5">Protein modification; protein ubiquitination.</text>
</comment>
<evidence type="ECO:0000256" key="7">
    <source>
        <dbReference type="ARBA" id="ARBA00012483"/>
    </source>
</evidence>
<dbReference type="InterPro" id="IPR013083">
    <property type="entry name" value="Znf_RING/FYVE/PHD"/>
</dbReference>
<dbReference type="PANTHER" id="PTHR23276">
    <property type="entry name" value="PROTEIN PRRC1"/>
    <property type="match status" value="1"/>
</dbReference>
<gene>
    <name evidence="22" type="primary">Prrc1</name>
    <name evidence="22" type="ORF">GTO96_0020629</name>
</gene>
<feature type="transmembrane region" description="Helical" evidence="20">
    <location>
        <begin position="181"/>
        <end position="201"/>
    </location>
</feature>
<proteinExistence type="inferred from homology"/>
<comment type="subcellular location">
    <subcellularLocation>
        <location evidence="3">Endosome membrane</location>
        <topology evidence="3">Multi-pass membrane protein</topology>
    </subcellularLocation>
    <subcellularLocation>
        <location evidence="4">Golgi apparatus</location>
    </subcellularLocation>
    <subcellularLocation>
        <location evidence="2">Membrane</location>
        <topology evidence="2">Single-pass membrane protein</topology>
    </subcellularLocation>
</comment>
<dbReference type="Pfam" id="PF11057">
    <property type="entry name" value="Cortexin"/>
    <property type="match status" value="1"/>
</dbReference>
<protein>
    <recommendedName>
        <fullName evidence="7">RING-type E3 ubiquitin transferase</fullName>
        <ecNumber evidence="7">2.3.2.27</ecNumber>
    </recommendedName>
</protein>
<evidence type="ECO:0000256" key="15">
    <source>
        <dbReference type="ARBA" id="ARBA00022833"/>
    </source>
</evidence>
<dbReference type="InterPro" id="IPR026534">
    <property type="entry name" value="PRRC1"/>
</dbReference>
<feature type="non-terminal residue" evidence="22">
    <location>
        <position position="1"/>
    </location>
</feature>
<evidence type="ECO:0000256" key="5">
    <source>
        <dbReference type="ARBA" id="ARBA00004906"/>
    </source>
</evidence>
<feature type="non-terminal residue" evidence="22">
    <location>
        <position position="821"/>
    </location>
</feature>
<dbReference type="AlphaFoldDB" id="A0A8X7XI49"/>
<evidence type="ECO:0000313" key="23">
    <source>
        <dbReference type="Proteomes" id="UP000886611"/>
    </source>
</evidence>
<dbReference type="SMART" id="SM00744">
    <property type="entry name" value="RINGv"/>
    <property type="match status" value="1"/>
</dbReference>
<dbReference type="FunFam" id="3.90.950.10:FF:000006">
    <property type="entry name" value="PRRC1 isoform 1"/>
    <property type="match status" value="1"/>
</dbReference>
<dbReference type="GO" id="GO:0061630">
    <property type="term" value="F:ubiquitin protein ligase activity"/>
    <property type="evidence" value="ECO:0007669"/>
    <property type="project" value="UniProtKB-EC"/>
</dbReference>
<evidence type="ECO:0000256" key="9">
    <source>
        <dbReference type="ARBA" id="ARBA00022679"/>
    </source>
</evidence>
<evidence type="ECO:0000259" key="21">
    <source>
        <dbReference type="PROSITE" id="PS51292"/>
    </source>
</evidence>
<evidence type="ECO:0000256" key="18">
    <source>
        <dbReference type="ARBA" id="ARBA00023136"/>
    </source>
</evidence>
<evidence type="ECO:0000256" key="6">
    <source>
        <dbReference type="ARBA" id="ARBA00010298"/>
    </source>
</evidence>
<dbReference type="Gene3D" id="3.90.950.10">
    <property type="match status" value="1"/>
</dbReference>
<evidence type="ECO:0000256" key="17">
    <source>
        <dbReference type="ARBA" id="ARBA00023034"/>
    </source>
</evidence>
<evidence type="ECO:0000256" key="1">
    <source>
        <dbReference type="ARBA" id="ARBA00000900"/>
    </source>
</evidence>
<dbReference type="Pfam" id="PF01931">
    <property type="entry name" value="NTPase_I-T"/>
    <property type="match status" value="1"/>
</dbReference>
<dbReference type="InterPro" id="IPR020066">
    <property type="entry name" value="Cortexin"/>
</dbReference>
<dbReference type="GO" id="GO:0008270">
    <property type="term" value="F:zinc ion binding"/>
    <property type="evidence" value="ECO:0007669"/>
    <property type="project" value="UniProtKB-KW"/>
</dbReference>
<evidence type="ECO:0000256" key="16">
    <source>
        <dbReference type="ARBA" id="ARBA00022989"/>
    </source>
</evidence>
<evidence type="ECO:0000256" key="11">
    <source>
        <dbReference type="ARBA" id="ARBA00022723"/>
    </source>
</evidence>
<keyword evidence="17" id="KW-0333">Golgi apparatus</keyword>
<dbReference type="Pfam" id="PF12906">
    <property type="entry name" value="RINGv"/>
    <property type="match status" value="1"/>
</dbReference>
<dbReference type="PROSITE" id="PS51292">
    <property type="entry name" value="ZF_RING_CH"/>
    <property type="match status" value="1"/>
</dbReference>
<reference evidence="22 23" key="1">
    <citation type="journal article" date="2021" name="Cell">
        <title>Tracing the genetic footprints of vertebrate landing in non-teleost ray-finned fishes.</title>
        <authorList>
            <person name="Bi X."/>
            <person name="Wang K."/>
            <person name="Yang L."/>
            <person name="Pan H."/>
            <person name="Jiang H."/>
            <person name="Wei Q."/>
            <person name="Fang M."/>
            <person name="Yu H."/>
            <person name="Zhu C."/>
            <person name="Cai Y."/>
            <person name="He Y."/>
            <person name="Gan X."/>
            <person name="Zeng H."/>
            <person name="Yu D."/>
            <person name="Zhu Y."/>
            <person name="Jiang H."/>
            <person name="Qiu Q."/>
            <person name="Yang H."/>
            <person name="Zhang Y.E."/>
            <person name="Wang W."/>
            <person name="Zhu M."/>
            <person name="He S."/>
            <person name="Zhang G."/>
        </authorList>
    </citation>
    <scope>NUCLEOTIDE SEQUENCE [LARGE SCALE GENOMIC DNA]</scope>
    <source>
        <strain evidence="22">Bchr_013</strain>
    </source>
</reference>
<keyword evidence="13" id="KW-0863">Zinc-finger</keyword>
<feature type="domain" description="RING-CH-type" evidence="21">
    <location>
        <begin position="62"/>
        <end position="122"/>
    </location>
</feature>
<feature type="transmembrane region" description="Helical" evidence="20">
    <location>
        <begin position="771"/>
        <end position="793"/>
    </location>
</feature>
<dbReference type="SUPFAM" id="SSF57850">
    <property type="entry name" value="RING/U-box"/>
    <property type="match status" value="1"/>
</dbReference>
<dbReference type="CDD" id="cd16809">
    <property type="entry name" value="RING_CH-C4HC3_MARCH3"/>
    <property type="match status" value="1"/>
</dbReference>
<dbReference type="Proteomes" id="UP000886611">
    <property type="component" value="Unassembled WGS sequence"/>
</dbReference>
<dbReference type="GO" id="GO:0034237">
    <property type="term" value="F:protein kinase A regulatory subunit binding"/>
    <property type="evidence" value="ECO:0007669"/>
    <property type="project" value="TreeGrafter"/>
</dbReference>
<dbReference type="PANTHER" id="PTHR23276:SF2">
    <property type="entry name" value="PROTEIN PRRC1"/>
    <property type="match status" value="1"/>
</dbReference>
<dbReference type="GO" id="GO:0006897">
    <property type="term" value="P:endocytosis"/>
    <property type="evidence" value="ECO:0007669"/>
    <property type="project" value="UniProtKB-KW"/>
</dbReference>
<feature type="compositionally biased region" description="Polar residues" evidence="19">
    <location>
        <begin position="265"/>
        <end position="276"/>
    </location>
</feature>
<dbReference type="FunFam" id="3.30.40.10:FF:000119">
    <property type="entry name" value="E3 ubiquitin-protein ligase MARCH2"/>
    <property type="match status" value="1"/>
</dbReference>
<comment type="caution">
    <text evidence="22">The sequence shown here is derived from an EMBL/GenBank/DDBJ whole genome shotgun (WGS) entry which is preliminary data.</text>
</comment>
<feature type="transmembrane region" description="Helical" evidence="20">
    <location>
        <begin position="148"/>
        <end position="169"/>
    </location>
</feature>
<comment type="similarity">
    <text evidence="6">Belongs to the PRRC1 family.</text>
</comment>
<evidence type="ECO:0000256" key="8">
    <source>
        <dbReference type="ARBA" id="ARBA00022583"/>
    </source>
</evidence>
<evidence type="ECO:0000256" key="13">
    <source>
        <dbReference type="ARBA" id="ARBA00022771"/>
    </source>
</evidence>
<feature type="region of interest" description="Disordered" evidence="19">
    <location>
        <begin position="265"/>
        <end position="294"/>
    </location>
</feature>
<comment type="catalytic activity">
    <reaction evidence="1">
        <text>S-ubiquitinyl-[E2 ubiquitin-conjugating enzyme]-L-cysteine + [acceptor protein]-L-lysine = [E2 ubiquitin-conjugating enzyme]-L-cysteine + N(6)-ubiquitinyl-[acceptor protein]-L-lysine.</text>
        <dbReference type="EC" id="2.3.2.27"/>
    </reaction>
</comment>
<evidence type="ECO:0000256" key="10">
    <source>
        <dbReference type="ARBA" id="ARBA00022692"/>
    </source>
</evidence>
<keyword evidence="23" id="KW-1185">Reference proteome</keyword>
<evidence type="ECO:0000256" key="4">
    <source>
        <dbReference type="ARBA" id="ARBA00004555"/>
    </source>
</evidence>
<keyword evidence="12" id="KW-0967">Endosome</keyword>
<dbReference type="InterPro" id="IPR029001">
    <property type="entry name" value="ITPase-like_fam"/>
</dbReference>
<name>A0A8X7XI49_POLSE</name>
<sequence>MTTSRCSFLPEVPTHCTDSAAPGKTVEEPNCLVNEQPQYVMQVSAKDGQLLSTVVRTLVTQSPFNDRPMCRICHEGSCQEDLLSPCECTGTLGTIHRSCLEHWLSASNTSFCELCHFKFAVERKPRPLIEWLQNPGPQHEKRTLFGDMVCFLFITPLATISGWLCLRGAVDHLHFSSRLEAVGLIALTVALFTIYLFWTLGMVKEYVYIRKGCDINDLKDRIRTVVSSIPCKMSIWALNVMSSPISSPLSLPNTSAISSFPQQGFSTPLAPTSTSVPPIRSSAPPPFSSPVGSAISSPLPPTPLNIPVANVPFSNSVAGYPAPSAPMPGPVISAPPNSPPTSGFLMNAQYDITRGHAGRSPQTPLIPSFSSPQPVAAMMSNPMVQQPTTSAGVGVGSAITFPDAVEDPGVSMHNETNAGGIWGFIKGVAGNPVVKSVLDKTKHSVESMITTLDPGMAPYIKSSGDMDIIVTSDKEVKVAAVRDAFQEVFGLAVVTGESGQSNIAPQPVGYAAGLKGAQERIDILRRSGVLHEKQVAISVENFIVELFPDKWFDIGCLILEDPAHGIHIENFTQATPVPLEFVQQAQSLTPPDYNLRWSGLMITVGEVLERNIPHVSRTDWHIMFTGVSRRQMIHSAAKALAGMYKLRLPPRTVVHLEELDDDGHVDLWPSIHQCRDCTVVVVRKTGRRSVEIVGVSALPIIVKNSSPSLGDEGAYPDIFSYGKSMMRKKIFSRYPRQFYCMMDGEPFTSTLLPAGDAVLDTGMTLEQKTTFVFVIFLFIFLGILIVRCFRILLDPYRSMPTSTWADGLDGLEKGQFDYALA</sequence>
<keyword evidence="8" id="KW-0254">Endocytosis</keyword>